<dbReference type="InterPro" id="IPR002514">
    <property type="entry name" value="Transposase_8"/>
</dbReference>
<reference evidence="2 3" key="1">
    <citation type="submission" date="2018-07" db="EMBL/GenBank/DDBJ databases">
        <title>Diversity of Mesorhizobium strains in Brazil.</title>
        <authorList>
            <person name="Helene L.C.F."/>
            <person name="Dall'Agnol R."/>
            <person name="Delamuta J.R.M."/>
            <person name="Hungria M."/>
        </authorList>
    </citation>
    <scope>NUCLEOTIDE SEQUENCE [LARGE SCALE GENOMIC DNA]</scope>
    <source>
        <strain evidence="2 3">CNPSo 3140</strain>
    </source>
</reference>
<dbReference type="Proteomes" id="UP000251956">
    <property type="component" value="Unassembled WGS sequence"/>
</dbReference>
<evidence type="ECO:0000313" key="3">
    <source>
        <dbReference type="Proteomes" id="UP000251956"/>
    </source>
</evidence>
<evidence type="ECO:0008006" key="4">
    <source>
        <dbReference type="Google" id="ProtNLM"/>
    </source>
</evidence>
<dbReference type="RefSeq" id="WP_112131420.1">
    <property type="nucleotide sequence ID" value="NZ_QMBQ01000016.1"/>
</dbReference>
<proteinExistence type="predicted"/>
<organism evidence="2 3">
    <name type="scientific">Mesorhizobium atlanticum</name>
    <dbReference type="NCBI Taxonomy" id="2233532"/>
    <lineage>
        <taxon>Bacteria</taxon>
        <taxon>Pseudomonadati</taxon>
        <taxon>Pseudomonadota</taxon>
        <taxon>Alphaproteobacteria</taxon>
        <taxon>Hyphomicrobiales</taxon>
        <taxon>Phyllobacteriaceae</taxon>
        <taxon>Mesorhizobium</taxon>
    </lineage>
</organism>
<dbReference type="EMBL" id="QMBQ01000016">
    <property type="protein sequence ID" value="RAZ71145.1"/>
    <property type="molecule type" value="Genomic_DNA"/>
</dbReference>
<evidence type="ECO:0000256" key="1">
    <source>
        <dbReference type="SAM" id="Coils"/>
    </source>
</evidence>
<dbReference type="SUPFAM" id="SSF46689">
    <property type="entry name" value="Homeodomain-like"/>
    <property type="match status" value="1"/>
</dbReference>
<accession>A0A330GJY9</accession>
<name>A0A330GJY9_9HYPH</name>
<dbReference type="OrthoDB" id="7960163at2"/>
<sequence length="159" mass="18228">MRTKKVALLQRMEAGETVSKLADEVSVSSQRLYEWRDHLRVHGNLMSRRRGRPAGSTTAVEGATRRQQFWHEKALTKARHRIRELEQKVGQQQLDLDFFREAFGTSRKISVGAALLGSWRNGIFKVIEKMTNGLCTRWQIQTCETGNFSGVRRRVEGAV</sequence>
<evidence type="ECO:0000313" key="2">
    <source>
        <dbReference type="EMBL" id="RAZ71145.1"/>
    </source>
</evidence>
<comment type="caution">
    <text evidence="2">The sequence shown here is derived from an EMBL/GenBank/DDBJ whole genome shotgun (WGS) entry which is preliminary data.</text>
</comment>
<keyword evidence="1" id="KW-0175">Coiled coil</keyword>
<dbReference type="GO" id="GO:0004803">
    <property type="term" value="F:transposase activity"/>
    <property type="evidence" value="ECO:0007669"/>
    <property type="project" value="InterPro"/>
</dbReference>
<dbReference type="Pfam" id="PF01527">
    <property type="entry name" value="HTH_Tnp_1"/>
    <property type="match status" value="1"/>
</dbReference>
<protein>
    <recommendedName>
        <fullName evidence="4">Helix-turn-helix domain-containing protein</fullName>
    </recommendedName>
</protein>
<feature type="coiled-coil region" evidence="1">
    <location>
        <begin position="75"/>
        <end position="102"/>
    </location>
</feature>
<dbReference type="GO" id="GO:0006313">
    <property type="term" value="P:DNA transposition"/>
    <property type="evidence" value="ECO:0007669"/>
    <property type="project" value="InterPro"/>
</dbReference>
<dbReference type="AlphaFoldDB" id="A0A330GJY9"/>
<dbReference type="InterPro" id="IPR009057">
    <property type="entry name" value="Homeodomain-like_sf"/>
</dbReference>
<keyword evidence="3" id="KW-1185">Reference proteome</keyword>
<gene>
    <name evidence="2" type="ORF">DPM35_31635</name>
</gene>
<dbReference type="GO" id="GO:0003677">
    <property type="term" value="F:DNA binding"/>
    <property type="evidence" value="ECO:0007669"/>
    <property type="project" value="InterPro"/>
</dbReference>